<dbReference type="OrthoDB" id="799792at2"/>
<dbReference type="eggNOG" id="ENOG502ZRYA">
    <property type="taxonomic scope" value="Bacteria"/>
</dbReference>
<evidence type="ECO:0000313" key="2">
    <source>
        <dbReference type="Proteomes" id="UP000006258"/>
    </source>
</evidence>
<gene>
    <name evidence="1" type="ORF">HMPREF0766_14367</name>
</gene>
<sequence length="106" mass="11223">MSGSGGFGGYELPAREKFDCLFSSVAVKVSSIDLNVLAELIVGNILELEISNSGSLILIDGNGQTLGSIMHHNTSDIINCIKQGNNYHGVVINITSPTCTVEITRV</sequence>
<protein>
    <submittedName>
        <fullName evidence="1">Uncharacterized protein</fullName>
    </submittedName>
</protein>
<dbReference type="HOGENOM" id="CLU_2221551_0_0_10"/>
<dbReference type="GeneID" id="95428756"/>
<accession>D7VTP7</accession>
<name>D7VTP7_SPHSI</name>
<dbReference type="Proteomes" id="UP000006258">
    <property type="component" value="Unassembled WGS sequence"/>
</dbReference>
<dbReference type="EMBL" id="ACHA02000013">
    <property type="protein sequence ID" value="EFK55806.1"/>
    <property type="molecule type" value="Genomic_DNA"/>
</dbReference>
<comment type="caution">
    <text evidence="1">The sequence shown here is derived from an EMBL/GenBank/DDBJ whole genome shotgun (WGS) entry which is preliminary data.</text>
</comment>
<dbReference type="STRING" id="525373.HMPREF0766_14367"/>
<reference evidence="1" key="1">
    <citation type="submission" date="2010-07" db="EMBL/GenBank/DDBJ databases">
        <authorList>
            <person name="Muzny D."/>
            <person name="Qin X."/>
            <person name="Buhay C."/>
            <person name="Dugan-Rocha S."/>
            <person name="Ding Y."/>
            <person name="Chen G."/>
            <person name="Hawes A."/>
            <person name="Holder M."/>
            <person name="Jhangiani S."/>
            <person name="Johnson A."/>
            <person name="Khan Z."/>
            <person name="Li Z."/>
            <person name="Liu W."/>
            <person name="Liu X."/>
            <person name="Perez L."/>
            <person name="Shen H."/>
            <person name="Wang Q."/>
            <person name="Watt J."/>
            <person name="Xi L."/>
            <person name="Xin Y."/>
            <person name="Zhou J."/>
            <person name="Deng J."/>
            <person name="Jiang H."/>
            <person name="Liu Y."/>
            <person name="Qu J."/>
            <person name="Song X.-Z."/>
            <person name="Zhang L."/>
            <person name="Villasana D."/>
            <person name="Johnson A."/>
            <person name="Liu J."/>
            <person name="Liyanage D."/>
            <person name="Lorensuhewa L."/>
            <person name="Robinson T."/>
            <person name="Song A."/>
            <person name="Song B.-B."/>
            <person name="Dinh H."/>
            <person name="Thornton R."/>
            <person name="Coyle M."/>
            <person name="Francisco L."/>
            <person name="Jackson L."/>
            <person name="Javaid M."/>
            <person name="Korchina V."/>
            <person name="Kovar C."/>
            <person name="Mata R."/>
            <person name="Mathew T."/>
            <person name="Ngo R."/>
            <person name="Nguyen L."/>
            <person name="Nguyen N."/>
            <person name="Okwuonu G."/>
            <person name="Ongeri F."/>
            <person name="Pham C."/>
            <person name="Simmons D."/>
            <person name="Wilczek-Boney K."/>
            <person name="Hale W."/>
            <person name="Jakkamsetti A."/>
            <person name="Pham P."/>
            <person name="Ruth R."/>
            <person name="San Lucas F."/>
            <person name="Warren J."/>
            <person name="Zhang J."/>
            <person name="Zhao Z."/>
            <person name="Zhou C."/>
            <person name="Zhu D."/>
            <person name="Lee S."/>
            <person name="Bess C."/>
            <person name="Blankenburg K."/>
            <person name="Forbes L."/>
            <person name="Fu Q."/>
            <person name="Gubbala S."/>
            <person name="Hirani K."/>
            <person name="Jayaseelan J.C."/>
            <person name="Lara F."/>
            <person name="Munidasa M."/>
            <person name="Palculict T."/>
            <person name="Patil S."/>
            <person name="Pu L.-L."/>
            <person name="Saada N."/>
            <person name="Tang L."/>
            <person name="Weissenberger G."/>
            <person name="Zhu Y."/>
            <person name="Hemphill L."/>
            <person name="Shang Y."/>
            <person name="Youmans B."/>
            <person name="Ayvaz T."/>
            <person name="Ross M."/>
            <person name="Santibanez J."/>
            <person name="Aqrawi P."/>
            <person name="Gross S."/>
            <person name="Joshi V."/>
            <person name="Fowler G."/>
            <person name="Nazareth L."/>
            <person name="Reid J."/>
            <person name="Worley K."/>
            <person name="Petrosino J."/>
            <person name="Highlander S."/>
            <person name="Gibbs R."/>
        </authorList>
    </citation>
    <scope>NUCLEOTIDE SEQUENCE [LARGE SCALE GENOMIC DNA]</scope>
    <source>
        <strain evidence="1">ATCC 33861</strain>
    </source>
</reference>
<proteinExistence type="predicted"/>
<dbReference type="RefSeq" id="WP_003001703.1">
    <property type="nucleotide sequence ID" value="NZ_GL379777.1"/>
</dbReference>
<dbReference type="AlphaFoldDB" id="D7VTP7"/>
<organism evidence="1 2">
    <name type="scientific">Sphingobacterium spiritivorum ATCC 33861</name>
    <dbReference type="NCBI Taxonomy" id="525373"/>
    <lineage>
        <taxon>Bacteria</taxon>
        <taxon>Pseudomonadati</taxon>
        <taxon>Bacteroidota</taxon>
        <taxon>Sphingobacteriia</taxon>
        <taxon>Sphingobacteriales</taxon>
        <taxon>Sphingobacteriaceae</taxon>
        <taxon>Sphingobacterium</taxon>
    </lineage>
</organism>
<keyword evidence="2" id="KW-1185">Reference proteome</keyword>
<evidence type="ECO:0000313" key="1">
    <source>
        <dbReference type="EMBL" id="EFK55806.1"/>
    </source>
</evidence>